<protein>
    <submittedName>
        <fullName evidence="1">Uncharacterized protein</fullName>
    </submittedName>
</protein>
<dbReference type="EMBL" id="CM042885">
    <property type="protein sequence ID" value="KAI4363942.1"/>
    <property type="molecule type" value="Genomic_DNA"/>
</dbReference>
<organism evidence="1 2">
    <name type="scientific">Melastoma candidum</name>
    <dbReference type="NCBI Taxonomy" id="119954"/>
    <lineage>
        <taxon>Eukaryota</taxon>
        <taxon>Viridiplantae</taxon>
        <taxon>Streptophyta</taxon>
        <taxon>Embryophyta</taxon>
        <taxon>Tracheophyta</taxon>
        <taxon>Spermatophyta</taxon>
        <taxon>Magnoliopsida</taxon>
        <taxon>eudicotyledons</taxon>
        <taxon>Gunneridae</taxon>
        <taxon>Pentapetalae</taxon>
        <taxon>rosids</taxon>
        <taxon>malvids</taxon>
        <taxon>Myrtales</taxon>
        <taxon>Melastomataceae</taxon>
        <taxon>Melastomatoideae</taxon>
        <taxon>Melastomateae</taxon>
        <taxon>Melastoma</taxon>
    </lineage>
</organism>
<evidence type="ECO:0000313" key="2">
    <source>
        <dbReference type="Proteomes" id="UP001057402"/>
    </source>
</evidence>
<proteinExistence type="predicted"/>
<keyword evidence="2" id="KW-1185">Reference proteome</keyword>
<gene>
    <name evidence="1" type="ORF">MLD38_020097</name>
</gene>
<sequence length="330" mass="35885">MGSDGVSGGGGMGDQSTSSLSRQGSLYSLTLDEVHNQIGSPRKPLGSMNLDELLKRVWSADNGDGFENMSGHYGPGNPLQKQPSFALSRAMSKKTVDEVWKDIQLGKNMNAATTASDDNRGRANQDRQPTLGEITLEDFLLMAGLMAESSGKGWPESGIVRAAVTDWQEKTLHLGQGSHYQPPSVPRQQSVLPLFMSTNHVIRPPLSVVSAAAPFLDTGLTDAQISLSSTSLLGGLSDMRTPGHKSLAPEGTVVEKTVERRHKRMIKNRESAARSRARKQAYAQELENKVACLEEENACLRKQRDLDKALPPTKETKKKLRRTSSAPEPL</sequence>
<evidence type="ECO:0000313" key="1">
    <source>
        <dbReference type="EMBL" id="KAI4363942.1"/>
    </source>
</evidence>
<comment type="caution">
    <text evidence="1">The sequence shown here is derived from an EMBL/GenBank/DDBJ whole genome shotgun (WGS) entry which is preliminary data.</text>
</comment>
<reference evidence="2" key="1">
    <citation type="journal article" date="2023" name="Front. Plant Sci.">
        <title>Chromosomal-level genome assembly of Melastoma candidum provides insights into trichome evolution.</title>
        <authorList>
            <person name="Zhong Y."/>
            <person name="Wu W."/>
            <person name="Sun C."/>
            <person name="Zou P."/>
            <person name="Liu Y."/>
            <person name="Dai S."/>
            <person name="Zhou R."/>
        </authorList>
    </citation>
    <scope>NUCLEOTIDE SEQUENCE [LARGE SCALE GENOMIC DNA]</scope>
</reference>
<dbReference type="Proteomes" id="UP001057402">
    <property type="component" value="Chromosome 6"/>
</dbReference>
<accession>A0ACB9QDR0</accession>
<name>A0ACB9QDR0_9MYRT</name>